<sequence length="47" mass="5159">MLTKPSAATSDSENRSSSLGSRRNHATGRLASMTSSRAGRIRRARRR</sequence>
<name>Q0FVW4_SALBH</name>
<dbReference type="AlphaFoldDB" id="Q0FVW4"/>
<evidence type="ECO:0000256" key="1">
    <source>
        <dbReference type="SAM" id="MobiDB-lite"/>
    </source>
</evidence>
<accession>Q0FVW4</accession>
<proteinExistence type="predicted"/>
<dbReference type="Proteomes" id="UP000006230">
    <property type="component" value="Unassembled WGS sequence"/>
</dbReference>
<keyword evidence="3" id="KW-1185">Reference proteome</keyword>
<organism evidence="2 3">
    <name type="scientific">Salipiger bermudensis (strain DSM 26914 / JCM 13377 / KCTC 12554 / HTCC2601)</name>
    <name type="common">Pelagibaca bermudensis</name>
    <dbReference type="NCBI Taxonomy" id="314265"/>
    <lineage>
        <taxon>Bacteria</taxon>
        <taxon>Pseudomonadati</taxon>
        <taxon>Pseudomonadota</taxon>
        <taxon>Alphaproteobacteria</taxon>
        <taxon>Rhodobacterales</taxon>
        <taxon>Roseobacteraceae</taxon>
        <taxon>Salipiger</taxon>
    </lineage>
</organism>
<dbReference type="EMBL" id="AATQ01000001">
    <property type="protein sequence ID" value="EAU48788.1"/>
    <property type="molecule type" value="Genomic_DNA"/>
</dbReference>
<dbReference type="STRING" id="314265.R2601_04408"/>
<reference evidence="2 3" key="1">
    <citation type="journal article" date="2010" name="J. Bacteriol.">
        <title>Genome sequences of Pelagibaca bermudensis HTCC2601T and Maritimibacter alkaliphilus HTCC2654T, the type strains of two marine Roseobacter genera.</title>
        <authorList>
            <person name="Thrash J.C."/>
            <person name="Cho J.C."/>
            <person name="Ferriera S."/>
            <person name="Johnson J."/>
            <person name="Vergin K.L."/>
            <person name="Giovannoni S.J."/>
        </authorList>
    </citation>
    <scope>NUCLEOTIDE SEQUENCE [LARGE SCALE GENOMIC DNA]</scope>
    <source>
        <strain evidence="3">DSM 26914 / JCM 13377 / KCTC 12554 / HTCC2601</strain>
    </source>
</reference>
<gene>
    <name evidence="2" type="ORF">R2601_04408</name>
</gene>
<comment type="caution">
    <text evidence="2">The sequence shown here is derived from an EMBL/GenBank/DDBJ whole genome shotgun (WGS) entry which is preliminary data.</text>
</comment>
<feature type="region of interest" description="Disordered" evidence="1">
    <location>
        <begin position="1"/>
        <end position="47"/>
    </location>
</feature>
<evidence type="ECO:0000313" key="2">
    <source>
        <dbReference type="EMBL" id="EAU48788.1"/>
    </source>
</evidence>
<dbReference type="HOGENOM" id="CLU_3171298_0_0_5"/>
<evidence type="ECO:0000313" key="3">
    <source>
        <dbReference type="Proteomes" id="UP000006230"/>
    </source>
</evidence>
<feature type="compositionally biased region" description="Polar residues" evidence="1">
    <location>
        <begin position="1"/>
        <end position="21"/>
    </location>
</feature>
<protein>
    <submittedName>
        <fullName evidence="2">Uncharacterized protein</fullName>
    </submittedName>
</protein>